<organism evidence="1 2">
    <name type="scientific">Gracilariopsis chorda</name>
    <dbReference type="NCBI Taxonomy" id="448386"/>
    <lineage>
        <taxon>Eukaryota</taxon>
        <taxon>Rhodophyta</taxon>
        <taxon>Florideophyceae</taxon>
        <taxon>Rhodymeniophycidae</taxon>
        <taxon>Gracilariales</taxon>
        <taxon>Gracilariaceae</taxon>
        <taxon>Gracilariopsis</taxon>
    </lineage>
</organism>
<dbReference type="AlphaFoldDB" id="A0A2V3J5A7"/>
<gene>
    <name evidence="1" type="ORF">BWQ96_00681</name>
</gene>
<protein>
    <submittedName>
        <fullName evidence="1">Uncharacterized protein</fullName>
    </submittedName>
</protein>
<dbReference type="OrthoDB" id="10532090at2759"/>
<evidence type="ECO:0000313" key="1">
    <source>
        <dbReference type="EMBL" id="PXF49611.1"/>
    </source>
</evidence>
<evidence type="ECO:0000313" key="2">
    <source>
        <dbReference type="Proteomes" id="UP000247409"/>
    </source>
</evidence>
<name>A0A2V3J5A7_9FLOR</name>
<accession>A0A2V3J5A7</accession>
<dbReference type="EMBL" id="NBIV01000004">
    <property type="protein sequence ID" value="PXF49611.1"/>
    <property type="molecule type" value="Genomic_DNA"/>
</dbReference>
<comment type="caution">
    <text evidence="1">The sequence shown here is derived from an EMBL/GenBank/DDBJ whole genome shotgun (WGS) entry which is preliminary data.</text>
</comment>
<reference evidence="1 2" key="1">
    <citation type="journal article" date="2018" name="Mol. Biol. Evol.">
        <title>Analysis of the draft genome of the red seaweed Gracilariopsis chorda provides insights into genome size evolution in Rhodophyta.</title>
        <authorList>
            <person name="Lee J."/>
            <person name="Yang E.C."/>
            <person name="Graf L."/>
            <person name="Yang J.H."/>
            <person name="Qiu H."/>
            <person name="Zel Zion U."/>
            <person name="Chan C.X."/>
            <person name="Stephens T.G."/>
            <person name="Weber A.P.M."/>
            <person name="Boo G.H."/>
            <person name="Boo S.M."/>
            <person name="Kim K.M."/>
            <person name="Shin Y."/>
            <person name="Jung M."/>
            <person name="Lee S.J."/>
            <person name="Yim H.S."/>
            <person name="Lee J.H."/>
            <person name="Bhattacharya D."/>
            <person name="Yoon H.S."/>
        </authorList>
    </citation>
    <scope>NUCLEOTIDE SEQUENCE [LARGE SCALE GENOMIC DNA]</scope>
    <source>
        <strain evidence="1 2">SKKU-2015</strain>
        <tissue evidence="1">Whole body</tissue>
    </source>
</reference>
<sequence length="154" mass="17536">MREPTRDLDVDLSNEKIRALGILCHIQVDIKLNINLERLKGIVDRVADRAWVKPRYTSEKAIADVATIGIASTARFAARLITRFSLACFARDSEQYKDLRLAINCISMANVGLQNRFEKFSNEHASRGMLQLLKSMGESDELDHEEMRRIAMLT</sequence>
<dbReference type="Proteomes" id="UP000247409">
    <property type="component" value="Unassembled WGS sequence"/>
</dbReference>
<proteinExistence type="predicted"/>
<keyword evidence="2" id="KW-1185">Reference proteome</keyword>